<evidence type="ECO:0000313" key="3">
    <source>
        <dbReference type="EMBL" id="GCD94813.1"/>
    </source>
</evidence>
<dbReference type="SMART" id="SM00867">
    <property type="entry name" value="YceI"/>
    <property type="match status" value="1"/>
</dbReference>
<dbReference type="EMBL" id="BIFH01000016">
    <property type="protein sequence ID" value="GCD94813.1"/>
    <property type="molecule type" value="Genomic_DNA"/>
</dbReference>
<dbReference type="InterPro" id="IPR036761">
    <property type="entry name" value="TTHA0802/YceI-like_sf"/>
</dbReference>
<accession>A0A401YJN4</accession>
<feature type="domain" description="Lipid/polyisoprenoid-binding YceI-like" evidence="2">
    <location>
        <begin position="15"/>
        <end position="174"/>
    </location>
</feature>
<dbReference type="Proteomes" id="UP000286931">
    <property type="component" value="Unassembled WGS sequence"/>
</dbReference>
<dbReference type="OrthoDB" id="9811006at2"/>
<evidence type="ECO:0000256" key="1">
    <source>
        <dbReference type="ARBA" id="ARBA00008812"/>
    </source>
</evidence>
<reference evidence="3 4" key="1">
    <citation type="submission" date="2018-12" db="EMBL/GenBank/DDBJ databases">
        <title>Draft genome sequence of Embleya hyalina NBRC 13850T.</title>
        <authorList>
            <person name="Komaki H."/>
            <person name="Hosoyama A."/>
            <person name="Kimura A."/>
            <person name="Ichikawa N."/>
            <person name="Tamura T."/>
        </authorList>
    </citation>
    <scope>NUCLEOTIDE SEQUENCE [LARGE SCALE GENOMIC DNA]</scope>
    <source>
        <strain evidence="3 4">NBRC 13850</strain>
    </source>
</reference>
<keyword evidence="4" id="KW-1185">Reference proteome</keyword>
<dbReference type="InterPro" id="IPR007372">
    <property type="entry name" value="Lipid/polyisoprenoid-bd_YceI"/>
</dbReference>
<organism evidence="3 4">
    <name type="scientific">Embleya hyalina</name>
    <dbReference type="NCBI Taxonomy" id="516124"/>
    <lineage>
        <taxon>Bacteria</taxon>
        <taxon>Bacillati</taxon>
        <taxon>Actinomycetota</taxon>
        <taxon>Actinomycetes</taxon>
        <taxon>Kitasatosporales</taxon>
        <taxon>Streptomycetaceae</taxon>
        <taxon>Embleya</taxon>
    </lineage>
</organism>
<dbReference type="PANTHER" id="PTHR34406">
    <property type="entry name" value="PROTEIN YCEI"/>
    <property type="match status" value="1"/>
</dbReference>
<protein>
    <recommendedName>
        <fullName evidence="2">Lipid/polyisoprenoid-binding YceI-like domain-containing protein</fullName>
    </recommendedName>
</protein>
<dbReference type="Gene3D" id="2.40.128.110">
    <property type="entry name" value="Lipid/polyisoprenoid-binding, YceI-like"/>
    <property type="match status" value="1"/>
</dbReference>
<evidence type="ECO:0000259" key="2">
    <source>
        <dbReference type="SMART" id="SM00867"/>
    </source>
</evidence>
<comment type="similarity">
    <text evidence="1">Belongs to the UPF0312 family.</text>
</comment>
<gene>
    <name evidence="3" type="ORF">EHYA_02482</name>
</gene>
<dbReference type="AlphaFoldDB" id="A0A401YJN4"/>
<dbReference type="RefSeq" id="WP_126636956.1">
    <property type="nucleotide sequence ID" value="NZ_BIFH01000016.1"/>
</dbReference>
<proteinExistence type="inferred from homology"/>
<name>A0A401YJN4_9ACTN</name>
<dbReference type="PANTHER" id="PTHR34406:SF1">
    <property type="entry name" value="PROTEIN YCEI"/>
    <property type="match status" value="1"/>
</dbReference>
<dbReference type="SUPFAM" id="SSF101874">
    <property type="entry name" value="YceI-like"/>
    <property type="match status" value="1"/>
</dbReference>
<comment type="caution">
    <text evidence="3">The sequence shown here is derived from an EMBL/GenBank/DDBJ whole genome shotgun (WGS) entry which is preliminary data.</text>
</comment>
<dbReference type="Pfam" id="PF04264">
    <property type="entry name" value="YceI"/>
    <property type="match status" value="1"/>
</dbReference>
<sequence length="177" mass="18758">MTAPTSATPTIRPGLWTVDPQRSRAAFAVKNFMVISVRGAFPIHEATVSVGPDGEPTEVRARMDAAGFTTGNRKRDAHVRNPDFLDAESHPDVLFASTEVARPGAGGLWLVRGLLTIRGRATPITLTTHTVQTSGTVATVRATGTVDRFEAGLTYGNSFGVSRLAALDLHAELVHAG</sequence>
<evidence type="ECO:0000313" key="4">
    <source>
        <dbReference type="Proteomes" id="UP000286931"/>
    </source>
</evidence>